<keyword evidence="1" id="KW-0472">Membrane</keyword>
<proteinExistence type="predicted"/>
<keyword evidence="1" id="KW-0812">Transmembrane</keyword>
<name>A0A2I6PFK7_9CAUD</name>
<gene>
    <name evidence="2" type="ORF">phiP43_157</name>
</gene>
<protein>
    <submittedName>
        <fullName evidence="2">Uncharacterized protein</fullName>
    </submittedName>
</protein>
<feature type="transmembrane region" description="Helical" evidence="1">
    <location>
        <begin position="28"/>
        <end position="45"/>
    </location>
</feature>
<evidence type="ECO:0000256" key="1">
    <source>
        <dbReference type="SAM" id="Phobius"/>
    </source>
</evidence>
<keyword evidence="1" id="KW-1133">Transmembrane helix</keyword>
<organism evidence="2 3">
    <name type="scientific">Proteus phage phiP4-3</name>
    <dbReference type="NCBI Taxonomy" id="2065203"/>
    <lineage>
        <taxon>Viruses</taxon>
        <taxon>Duplodnaviria</taxon>
        <taxon>Heunggongvirae</taxon>
        <taxon>Uroviricota</taxon>
        <taxon>Caudoviricetes</taxon>
        <taxon>Pantevenvirales</taxon>
        <taxon>Straboviridae</taxon>
        <taxon>Bragavirus</taxon>
        <taxon>Bragavirus p43</taxon>
    </lineage>
</organism>
<accession>A0A2I6PFK7</accession>
<reference evidence="2 3" key="1">
    <citation type="submission" date="2017-12" db="EMBL/GenBank/DDBJ databases">
        <title>Complete genome sequence and characterization of bacteriophage phiP4-3 infecting Proteus pennea.</title>
        <authorList>
            <person name="He Y."/>
            <person name="Yang H."/>
        </authorList>
    </citation>
    <scope>NUCLEOTIDE SEQUENCE [LARGE SCALE GENOMIC DNA]</scope>
</reference>
<feature type="transmembrane region" description="Helical" evidence="1">
    <location>
        <begin position="6"/>
        <end position="21"/>
    </location>
</feature>
<sequence>MIWVNYIIFTFFFWCLYPIVNKPLYTKVTSIICPMVWIFYIYIYAANYKEINDTKKHNKTREAYEQKEAFARTRREVESYINSKRGQL</sequence>
<evidence type="ECO:0000313" key="2">
    <source>
        <dbReference type="EMBL" id="AUM58515.1"/>
    </source>
</evidence>
<dbReference type="EMBL" id="MG696114">
    <property type="protein sequence ID" value="AUM58515.1"/>
    <property type="molecule type" value="Genomic_DNA"/>
</dbReference>
<evidence type="ECO:0000313" key="3">
    <source>
        <dbReference type="Proteomes" id="UP000240538"/>
    </source>
</evidence>
<keyword evidence="3" id="KW-1185">Reference proteome</keyword>
<dbReference type="Proteomes" id="UP000240538">
    <property type="component" value="Segment"/>
</dbReference>